<keyword evidence="6" id="KW-0592">Phosphate transport</keyword>
<keyword evidence="5" id="KW-0813">Transport</keyword>
<dbReference type="GO" id="GO:0005315">
    <property type="term" value="F:phosphate transmembrane transporter activity"/>
    <property type="evidence" value="ECO:0007669"/>
    <property type="project" value="InterPro"/>
</dbReference>
<dbReference type="Proteomes" id="UP000282551">
    <property type="component" value="Chromosome"/>
</dbReference>
<name>A0A3S4S5V9_MYCCI</name>
<dbReference type="EMBL" id="LR134355">
    <property type="protein sequence ID" value="VEG45608.1"/>
    <property type="molecule type" value="Genomic_DNA"/>
</dbReference>
<evidence type="ECO:0000256" key="6">
    <source>
        <dbReference type="RuleBase" id="RU363054"/>
    </source>
</evidence>
<keyword evidence="3 5" id="KW-1133">Transmembrane helix</keyword>
<comment type="function">
    <text evidence="6">Part of the binding-protein-dependent transport system for phosphate; probably responsible for the translocation of the substrate across the membrane.</text>
</comment>
<dbReference type="GO" id="GO:0006817">
    <property type="term" value="P:phosphate ion transport"/>
    <property type="evidence" value="ECO:0007669"/>
    <property type="project" value="UniProtKB-KW"/>
</dbReference>
<evidence type="ECO:0000256" key="1">
    <source>
        <dbReference type="ARBA" id="ARBA00004141"/>
    </source>
</evidence>
<dbReference type="CDD" id="cd06261">
    <property type="entry name" value="TM_PBP2"/>
    <property type="match status" value="1"/>
</dbReference>
<feature type="domain" description="ABC transmembrane type-1" evidence="7">
    <location>
        <begin position="89"/>
        <end position="303"/>
    </location>
</feature>
<evidence type="ECO:0000256" key="5">
    <source>
        <dbReference type="RuleBase" id="RU363032"/>
    </source>
</evidence>
<gene>
    <name evidence="8" type="primary">pstC</name>
    <name evidence="8" type="ORF">NCTC10485_00673</name>
</gene>
<comment type="subcellular location">
    <subcellularLocation>
        <location evidence="5">Cell membrane</location>
        <topology evidence="5">Multi-pass membrane protein</topology>
    </subcellularLocation>
    <subcellularLocation>
        <location evidence="1">Membrane</location>
        <topology evidence="1">Multi-pass membrane protein</topology>
    </subcellularLocation>
</comment>
<feature type="transmembrane region" description="Helical" evidence="5">
    <location>
        <begin position="88"/>
        <end position="114"/>
    </location>
</feature>
<keyword evidence="2 5" id="KW-0812">Transmembrane</keyword>
<evidence type="ECO:0000256" key="4">
    <source>
        <dbReference type="ARBA" id="ARBA00023136"/>
    </source>
</evidence>
<keyword evidence="9" id="KW-1185">Reference proteome</keyword>
<sequence length="315" mass="33571">MPVKDETASAPGTPPVSLAASSPRYAEKAIKAAFALCAALSVAITTAIVLALLFPTIGFFQHVSIVEFFTGTSWRPAFADPSFGVLPIVIGTLTVVFWALLVGIPLGLLAAIYLSEYAPLRVRRIVKPILEVLEGIPTVAIGMFGLLFMRPFLEDLFPFLKWQAFSVGVAGIMVGIMIIPLITSVSDDAMRSVPNGLREGAYGLGANKMQVSLRVVFPGAISGVIAAIVLATSRAIGETMVVLIVAGQTPRFGFTFTGSVQTMTAFIGSTATGDIATGTIVYESIFAVGALLFVMTLCMNMFAIRMVRRFREVYD</sequence>
<dbReference type="InterPro" id="IPR035906">
    <property type="entry name" value="MetI-like_sf"/>
</dbReference>
<evidence type="ECO:0000313" key="8">
    <source>
        <dbReference type="EMBL" id="VEG45608.1"/>
    </source>
</evidence>
<dbReference type="PANTHER" id="PTHR42727:SF1">
    <property type="entry name" value="PHOSPHATE TRANSPORT SYSTEM PERMEASE"/>
    <property type="match status" value="1"/>
</dbReference>
<dbReference type="InterPro" id="IPR011864">
    <property type="entry name" value="Phosphate_PstC"/>
</dbReference>
<keyword evidence="6" id="KW-1003">Cell membrane</keyword>
<proteinExistence type="inferred from homology"/>
<dbReference type="RefSeq" id="WP_126332438.1">
    <property type="nucleotide sequence ID" value="NZ_AP022604.1"/>
</dbReference>
<dbReference type="AlphaFoldDB" id="A0A3S4S5V9"/>
<dbReference type="GO" id="GO:0005886">
    <property type="term" value="C:plasma membrane"/>
    <property type="evidence" value="ECO:0007669"/>
    <property type="project" value="UniProtKB-SubCell"/>
</dbReference>
<feature type="transmembrane region" description="Helical" evidence="5">
    <location>
        <begin position="215"/>
        <end position="236"/>
    </location>
</feature>
<dbReference type="OrthoDB" id="9775069at2"/>
<feature type="transmembrane region" description="Helical" evidence="5">
    <location>
        <begin position="159"/>
        <end position="182"/>
    </location>
</feature>
<dbReference type="InterPro" id="IPR000515">
    <property type="entry name" value="MetI-like"/>
</dbReference>
<feature type="transmembrane region" description="Helical" evidence="5">
    <location>
        <begin position="32"/>
        <end position="54"/>
    </location>
</feature>
<organism evidence="8 9">
    <name type="scientific">Mycolicibacterium chitae</name>
    <name type="common">Mycobacterium chitae</name>
    <dbReference type="NCBI Taxonomy" id="1792"/>
    <lineage>
        <taxon>Bacteria</taxon>
        <taxon>Bacillati</taxon>
        <taxon>Actinomycetota</taxon>
        <taxon>Actinomycetes</taxon>
        <taxon>Mycobacteriales</taxon>
        <taxon>Mycobacteriaceae</taxon>
        <taxon>Mycolicibacterium</taxon>
    </lineage>
</organism>
<evidence type="ECO:0000313" key="9">
    <source>
        <dbReference type="Proteomes" id="UP000282551"/>
    </source>
</evidence>
<feature type="transmembrane region" description="Helical" evidence="5">
    <location>
        <begin position="285"/>
        <end position="304"/>
    </location>
</feature>
<dbReference type="PANTHER" id="PTHR42727">
    <property type="entry name" value="PHOSPHATE TRANSPORT SYSTEM PERMEASE PROTEIN"/>
    <property type="match status" value="1"/>
</dbReference>
<reference evidence="8 9" key="1">
    <citation type="submission" date="2018-12" db="EMBL/GenBank/DDBJ databases">
        <authorList>
            <consortium name="Pathogen Informatics"/>
        </authorList>
    </citation>
    <scope>NUCLEOTIDE SEQUENCE [LARGE SCALE GENOMIC DNA]</scope>
    <source>
        <strain evidence="8 9">NCTC10485</strain>
    </source>
</reference>
<dbReference type="SUPFAM" id="SSF161098">
    <property type="entry name" value="MetI-like"/>
    <property type="match status" value="1"/>
</dbReference>
<protein>
    <recommendedName>
        <fullName evidence="6">Phosphate transport system permease protein</fullName>
    </recommendedName>
</protein>
<dbReference type="Pfam" id="PF00528">
    <property type="entry name" value="BPD_transp_1"/>
    <property type="match status" value="1"/>
</dbReference>
<dbReference type="Gene3D" id="1.10.3720.10">
    <property type="entry name" value="MetI-like"/>
    <property type="match status" value="1"/>
</dbReference>
<keyword evidence="4 5" id="KW-0472">Membrane</keyword>
<comment type="similarity">
    <text evidence="6">Belongs to the binding-protein-dependent transport system permease family. CysTW subfamily.</text>
</comment>
<evidence type="ECO:0000256" key="3">
    <source>
        <dbReference type="ARBA" id="ARBA00022989"/>
    </source>
</evidence>
<dbReference type="NCBIfam" id="TIGR02138">
    <property type="entry name" value="phosphate_pstC"/>
    <property type="match status" value="1"/>
</dbReference>
<evidence type="ECO:0000256" key="2">
    <source>
        <dbReference type="ARBA" id="ARBA00022692"/>
    </source>
</evidence>
<dbReference type="PROSITE" id="PS50928">
    <property type="entry name" value="ABC_TM1"/>
    <property type="match status" value="1"/>
</dbReference>
<accession>A0A3S4S5V9</accession>
<evidence type="ECO:0000259" key="7">
    <source>
        <dbReference type="PROSITE" id="PS50928"/>
    </source>
</evidence>
<feature type="transmembrane region" description="Helical" evidence="5">
    <location>
        <begin position="135"/>
        <end position="153"/>
    </location>
</feature>